<comment type="similarity">
    <text evidence="10">Belongs to the TonB-dependent receptor family.</text>
</comment>
<evidence type="ECO:0000256" key="1">
    <source>
        <dbReference type="ARBA" id="ARBA00004571"/>
    </source>
</evidence>
<dbReference type="PROSITE" id="PS01156">
    <property type="entry name" value="TONB_DEPENDENT_REC_2"/>
    <property type="match status" value="1"/>
</dbReference>
<comment type="caution">
    <text evidence="12">The sequence shown here is derived from an EMBL/GenBank/DDBJ whole genome shotgun (WGS) entry which is preliminary data.</text>
</comment>
<dbReference type="SUPFAM" id="SSF49464">
    <property type="entry name" value="Carboxypeptidase regulatory domain-like"/>
    <property type="match status" value="1"/>
</dbReference>
<evidence type="ECO:0000256" key="9">
    <source>
        <dbReference type="ARBA" id="ARBA00023237"/>
    </source>
</evidence>
<evidence type="ECO:0000256" key="4">
    <source>
        <dbReference type="ARBA" id="ARBA00022692"/>
    </source>
</evidence>
<dbReference type="Gene3D" id="2.60.40.1120">
    <property type="entry name" value="Carboxypeptidase-like, regulatory domain"/>
    <property type="match status" value="1"/>
</dbReference>
<sequence>MLLSIMEEVMFKKIFVTILVMAFYSFLAAGTTGKITGRVTDANTGEPLVGANIIVKGTTMGAATDADGYFLIMNVPPGVYTIQAMYVGYDTKEISGVKVNIDLTATVNITLSETTLETTETITVVARRKAIKNDLTATTAVVGDKEIAALPVTEVSEVLALQAGYVDGHMRGGRAGEVAYWIDGIPVTDSYDGSTVVDVNKDMVQELQVVSGAFNAEYGNAMSGIVNIVTKEGSNQFGGKFNTYIGDYYSTHDHIFWGASRVNPTNIYNFDASLHGAIVKDKVFYFLNARHIYFGGYLYGKRVYKPQNVALFDSTGAFVPFRDPDGKGDGKLVPMNWNRKNYAQAKFVFRLTPTVKFLSNTIFDDVHYQDFDRSYKLNPDGNLQRMRQGVTQMIKMTHTLSPSTFYELGVTGFMKTYEEYAYKDPHDPRYVHPDLGNTLPFSFKTGGVNLHRFKRETKTLLAKWDLTSQVSRKHEIKTGLEFKKHELTFADVTLRPAPGFQAFDKRTDSPYIQTIIPPDSSIYAAHYTRRPTEASFYVQDKMEFQDFIINVGVRFDYFDSDGYVLADPSDPQIYSPIKPENRYHDLNGNGVQDVGEPSVTVAERRTYWYKKAKPKYQFSPRIGAAFPISANGKIYFSYGYFFQRPRFELLYFNPDFDIPVTGTGVVGNADLRPEKTVQGEIGIQQQVAEGVVLDATLYFRDIRDLTGTRSDRITIFGTGNTYDKFANSDFGLIKGLVLALDKRFSGGLSARIDYTYQVAKGTASDPQDGHTAIEAGKLPEIQLLPLAWDQRHTVNVAVNYAAPGWGISMIGKYGSGLPYTPRIEKDISTILTNRATKPTTYNVDLKAQKSFTFNRYSVVAFLRIFNLFDTLNEVGVYSDTGRARETIDELRARQSLGEGGEWVNSLDAWFTNATHYSAPRRIEMGITLNF</sequence>
<dbReference type="AlphaFoldDB" id="A0A7V5PNB0"/>
<dbReference type="InterPro" id="IPR039426">
    <property type="entry name" value="TonB-dep_rcpt-like"/>
</dbReference>
<keyword evidence="7 10" id="KW-0472">Membrane</keyword>
<keyword evidence="2 10" id="KW-0813">Transport</keyword>
<name>A0A7V5PNB0_CALAY</name>
<dbReference type="GO" id="GO:0015344">
    <property type="term" value="F:siderophore uptake transmembrane transporter activity"/>
    <property type="evidence" value="ECO:0007669"/>
    <property type="project" value="TreeGrafter"/>
</dbReference>
<accession>A0A7V5PNB0</accession>
<dbReference type="Proteomes" id="UP000886124">
    <property type="component" value="Unassembled WGS sequence"/>
</dbReference>
<dbReference type="InterPro" id="IPR008969">
    <property type="entry name" value="CarboxyPept-like_regulatory"/>
</dbReference>
<dbReference type="Pfam" id="PF13715">
    <property type="entry name" value="CarbopepD_reg_2"/>
    <property type="match status" value="1"/>
</dbReference>
<organism evidence="12">
    <name type="scientific">Caldithrix abyssi</name>
    <dbReference type="NCBI Taxonomy" id="187145"/>
    <lineage>
        <taxon>Bacteria</taxon>
        <taxon>Pseudomonadati</taxon>
        <taxon>Calditrichota</taxon>
        <taxon>Calditrichia</taxon>
        <taxon>Calditrichales</taxon>
        <taxon>Calditrichaceae</taxon>
        <taxon>Caldithrix</taxon>
    </lineage>
</organism>
<evidence type="ECO:0000256" key="2">
    <source>
        <dbReference type="ARBA" id="ARBA00022448"/>
    </source>
</evidence>
<evidence type="ECO:0000256" key="5">
    <source>
        <dbReference type="ARBA" id="ARBA00022729"/>
    </source>
</evidence>
<evidence type="ECO:0000256" key="10">
    <source>
        <dbReference type="PROSITE-ProRule" id="PRU01360"/>
    </source>
</evidence>
<evidence type="ECO:0000313" key="12">
    <source>
        <dbReference type="EMBL" id="HHJ52071.1"/>
    </source>
</evidence>
<dbReference type="InterPro" id="IPR036942">
    <property type="entry name" value="Beta-barrel_TonB_sf"/>
</dbReference>
<evidence type="ECO:0000256" key="6">
    <source>
        <dbReference type="ARBA" id="ARBA00023077"/>
    </source>
</evidence>
<keyword evidence="8 12" id="KW-0675">Receptor</keyword>
<comment type="subcellular location">
    <subcellularLocation>
        <location evidence="1 10">Cell outer membrane</location>
        <topology evidence="1 10">Multi-pass membrane protein</topology>
    </subcellularLocation>
</comment>
<dbReference type="InterPro" id="IPR010917">
    <property type="entry name" value="TonB_rcpt_CS"/>
</dbReference>
<protein>
    <submittedName>
        <fullName evidence="12">TonB-dependent receptor</fullName>
    </submittedName>
</protein>
<dbReference type="InterPro" id="IPR037066">
    <property type="entry name" value="Plug_dom_sf"/>
</dbReference>
<evidence type="ECO:0000256" key="7">
    <source>
        <dbReference type="ARBA" id="ARBA00023136"/>
    </source>
</evidence>
<dbReference type="PROSITE" id="PS52016">
    <property type="entry name" value="TONB_DEPENDENT_REC_3"/>
    <property type="match status" value="1"/>
</dbReference>
<dbReference type="GO" id="GO:0009279">
    <property type="term" value="C:cell outer membrane"/>
    <property type="evidence" value="ECO:0007669"/>
    <property type="project" value="UniProtKB-SubCell"/>
</dbReference>
<proteinExistence type="inferred from homology"/>
<dbReference type="PANTHER" id="PTHR30069">
    <property type="entry name" value="TONB-DEPENDENT OUTER MEMBRANE RECEPTOR"/>
    <property type="match status" value="1"/>
</dbReference>
<evidence type="ECO:0000259" key="11">
    <source>
        <dbReference type="Pfam" id="PF00593"/>
    </source>
</evidence>
<feature type="domain" description="TonB-dependent receptor-like beta-barrel" evidence="11">
    <location>
        <begin position="389"/>
        <end position="867"/>
    </location>
</feature>
<dbReference type="Gene3D" id="2.170.130.10">
    <property type="entry name" value="TonB-dependent receptor, plug domain"/>
    <property type="match status" value="1"/>
</dbReference>
<keyword evidence="4 10" id="KW-0812">Transmembrane</keyword>
<evidence type="ECO:0000256" key="8">
    <source>
        <dbReference type="ARBA" id="ARBA00023170"/>
    </source>
</evidence>
<evidence type="ECO:0000256" key="3">
    <source>
        <dbReference type="ARBA" id="ARBA00022452"/>
    </source>
</evidence>
<keyword evidence="5" id="KW-0732">Signal</keyword>
<keyword evidence="9 10" id="KW-0998">Cell outer membrane</keyword>
<dbReference type="InterPro" id="IPR000531">
    <property type="entry name" value="Beta-barrel_TonB"/>
</dbReference>
<gene>
    <name evidence="12" type="ORF">ENJ89_02645</name>
</gene>
<dbReference type="PANTHER" id="PTHR30069:SF29">
    <property type="entry name" value="HEMOGLOBIN AND HEMOGLOBIN-HAPTOGLOBIN-BINDING PROTEIN 1-RELATED"/>
    <property type="match status" value="1"/>
</dbReference>
<dbReference type="Pfam" id="PF00593">
    <property type="entry name" value="TonB_dep_Rec_b-barrel"/>
    <property type="match status" value="1"/>
</dbReference>
<dbReference type="GO" id="GO:0044718">
    <property type="term" value="P:siderophore transmembrane transport"/>
    <property type="evidence" value="ECO:0007669"/>
    <property type="project" value="TreeGrafter"/>
</dbReference>
<dbReference type="Gene3D" id="2.40.170.20">
    <property type="entry name" value="TonB-dependent receptor, beta-barrel domain"/>
    <property type="match status" value="1"/>
</dbReference>
<dbReference type="EMBL" id="DROD01000186">
    <property type="protein sequence ID" value="HHJ52071.1"/>
    <property type="molecule type" value="Genomic_DNA"/>
</dbReference>
<dbReference type="SUPFAM" id="SSF56935">
    <property type="entry name" value="Porins"/>
    <property type="match status" value="1"/>
</dbReference>
<keyword evidence="6" id="KW-0798">TonB box</keyword>
<reference evidence="12" key="1">
    <citation type="journal article" date="2020" name="mSystems">
        <title>Genome- and Community-Level Interaction Insights into Carbon Utilization and Element Cycling Functions of Hydrothermarchaeota in Hydrothermal Sediment.</title>
        <authorList>
            <person name="Zhou Z."/>
            <person name="Liu Y."/>
            <person name="Xu W."/>
            <person name="Pan J."/>
            <person name="Luo Z.H."/>
            <person name="Li M."/>
        </authorList>
    </citation>
    <scope>NUCLEOTIDE SEQUENCE [LARGE SCALE GENOMIC DNA]</scope>
    <source>
        <strain evidence="12">HyVt-527</strain>
    </source>
</reference>
<keyword evidence="3 10" id="KW-1134">Transmembrane beta strand</keyword>